<proteinExistence type="predicted"/>
<dbReference type="Pfam" id="PF03432">
    <property type="entry name" value="Relaxase"/>
    <property type="match status" value="1"/>
</dbReference>
<protein>
    <submittedName>
        <fullName evidence="4">Relaxase, putative type IV secretion system protein VirD2</fullName>
    </submittedName>
</protein>
<dbReference type="EMBL" id="CP012543">
    <property type="protein sequence ID" value="QCD46205.1"/>
    <property type="molecule type" value="Genomic_DNA"/>
</dbReference>
<gene>
    <name evidence="4" type="ORF">CRECT_0515</name>
</gene>
<dbReference type="AlphaFoldDB" id="A0A6G5QKI2"/>
<dbReference type="RefSeq" id="WP_004319309.1">
    <property type="nucleotide sequence ID" value="NZ_CAUTXX010000011.1"/>
</dbReference>
<evidence type="ECO:0000256" key="2">
    <source>
        <dbReference type="SAM" id="MobiDB-lite"/>
    </source>
</evidence>
<feature type="region of interest" description="Disordered" evidence="2">
    <location>
        <begin position="520"/>
        <end position="545"/>
    </location>
</feature>
<name>A0A6G5QKI2_CAMRE</name>
<dbReference type="KEGG" id="crx:CRECT_0515"/>
<keyword evidence="1" id="KW-0175">Coiled coil</keyword>
<feature type="compositionally biased region" description="Polar residues" evidence="2">
    <location>
        <begin position="524"/>
        <end position="538"/>
    </location>
</feature>
<feature type="domain" description="MobA/VirD2-like nuclease" evidence="3">
    <location>
        <begin position="95"/>
        <end position="189"/>
    </location>
</feature>
<feature type="coiled-coil region" evidence="1">
    <location>
        <begin position="258"/>
        <end position="285"/>
    </location>
</feature>
<dbReference type="Proteomes" id="UP000502377">
    <property type="component" value="Chromosome"/>
</dbReference>
<evidence type="ECO:0000313" key="5">
    <source>
        <dbReference type="Proteomes" id="UP000502377"/>
    </source>
</evidence>
<accession>A0A6G5QKI2</accession>
<organism evidence="4 5">
    <name type="scientific">Campylobacter rectus</name>
    <name type="common">Wolinella recta</name>
    <dbReference type="NCBI Taxonomy" id="203"/>
    <lineage>
        <taxon>Bacteria</taxon>
        <taxon>Pseudomonadati</taxon>
        <taxon>Campylobacterota</taxon>
        <taxon>Epsilonproteobacteria</taxon>
        <taxon>Campylobacterales</taxon>
        <taxon>Campylobacteraceae</taxon>
        <taxon>Campylobacter</taxon>
    </lineage>
</organism>
<sequence>MTRRDWDAFFEELKSIRAGYTRTAKSEHKYVSFGSGAGFSRSHIPFPKNNFAKQSVVKMISNLPKTSIKRCIDYALKNSLDGSAINEKGERVGSDEILKDWRKDFGDNPNSKDAWHLIFSINEPCDDQRKLRALKESVHNVLGLNFSGHKYAFVLHTHQNNPHVHVVLNKRNSFTDKKIHFDSRSEIREFFDDVRTNFAYSLGARGLKYENKNFLQKDLKLEFNKVKSAVKLETDDYTAKDKINDYYSKMQDKNKQSYDATAGRIEAMNNELAALKKDNEELLRLFLLYTKKRNKRAYKLAKELKESNRVIKEKSKAVLSEIDKINKISSQATQLNEMRLAHYKDRSAGLSLLENFSYNYNKIYPKNRGASKADWQNYKKVRRAIAIHRGREDDAARKYFEDSLLVTRMLGRNESLFKLSAKLEILDKNLYVLQHSGVIGEEASAFEKRLKSNKEFIADICQKRFEFVRKKLLNSDKIDKDGFLFKEYFKGVSVLGVKPDDRLVKIKNEKRFYKDVLAERSGKTKTQGSRSAEQNKFNNELGGRE</sequence>
<dbReference type="InterPro" id="IPR005094">
    <property type="entry name" value="Endonuclease_MobA/VirD2"/>
</dbReference>
<reference evidence="4 5" key="1">
    <citation type="submission" date="2016-07" db="EMBL/GenBank/DDBJ databases">
        <title>Comparative genomics of the Campylobacter concisus group.</title>
        <authorList>
            <person name="Miller W.G."/>
            <person name="Yee E."/>
            <person name="Chapman M.H."/>
            <person name="Huynh S."/>
            <person name="Bono J.L."/>
            <person name="On S.L.W."/>
            <person name="StLeger J."/>
            <person name="Foster G."/>
            <person name="Parker C.T."/>
        </authorList>
    </citation>
    <scope>NUCLEOTIDE SEQUENCE [LARGE SCALE GENOMIC DNA]</scope>
    <source>
        <strain evidence="4 5">ATCC 33238</strain>
    </source>
</reference>
<evidence type="ECO:0000256" key="1">
    <source>
        <dbReference type="SAM" id="Coils"/>
    </source>
</evidence>
<evidence type="ECO:0000259" key="3">
    <source>
        <dbReference type="Pfam" id="PF03432"/>
    </source>
</evidence>
<evidence type="ECO:0000313" key="4">
    <source>
        <dbReference type="EMBL" id="QCD46205.1"/>
    </source>
</evidence>